<organism evidence="1">
    <name type="scientific">Hyperionvirus sp</name>
    <dbReference type="NCBI Taxonomy" id="2487770"/>
    <lineage>
        <taxon>Viruses</taxon>
        <taxon>Varidnaviria</taxon>
        <taxon>Bamfordvirae</taxon>
        <taxon>Nucleocytoviricota</taxon>
        <taxon>Megaviricetes</taxon>
        <taxon>Imitervirales</taxon>
        <taxon>Mimiviridae</taxon>
        <taxon>Klosneuvirinae</taxon>
    </lineage>
</organism>
<evidence type="ECO:0000313" key="1">
    <source>
        <dbReference type="EMBL" id="AYV84453.1"/>
    </source>
</evidence>
<reference evidence="1" key="1">
    <citation type="submission" date="2018-10" db="EMBL/GenBank/DDBJ databases">
        <title>Hidden diversity of soil giant viruses.</title>
        <authorList>
            <person name="Schulz F."/>
            <person name="Alteio L."/>
            <person name="Goudeau D."/>
            <person name="Ryan E.M."/>
            <person name="Malmstrom R.R."/>
            <person name="Blanchard J."/>
            <person name="Woyke T."/>
        </authorList>
    </citation>
    <scope>NUCLEOTIDE SEQUENCE</scope>
    <source>
        <strain evidence="1">HYV1</strain>
    </source>
</reference>
<gene>
    <name evidence="1" type="ORF">Hyperionvirus26_8</name>
</gene>
<name>A0A3G5AEY9_9VIRU</name>
<proteinExistence type="predicted"/>
<accession>A0A3G5AEY9</accession>
<protein>
    <submittedName>
        <fullName evidence="1">Uncharacterized protein</fullName>
    </submittedName>
</protein>
<dbReference type="EMBL" id="MK072408">
    <property type="protein sequence ID" value="AYV84453.1"/>
    <property type="molecule type" value="Genomic_DNA"/>
</dbReference>
<sequence>MAEDPEIPRDSKAEASIRKAVEEFPDQLDIKTLKFGKPQLVIELITPEEFKTGIILPDKYRVESMEVTCLTIGNSKGKKYSLTINFNSSALDQMGGRSVENGCSPQYYKTYSELVKGIREALKFKCDW</sequence>